<organism evidence="9 11">
    <name type="scientific">Uruburuella suis</name>
    <dbReference type="NCBI Taxonomy" id="252130"/>
    <lineage>
        <taxon>Bacteria</taxon>
        <taxon>Pseudomonadati</taxon>
        <taxon>Pseudomonadota</taxon>
        <taxon>Betaproteobacteria</taxon>
        <taxon>Neisseriales</taxon>
        <taxon>Neisseriaceae</taxon>
        <taxon>Uruburuella</taxon>
    </lineage>
</organism>
<name>A0AAE9KHM1_9NEIS</name>
<reference evidence="9" key="3">
    <citation type="journal article" date="2022" name="Res Sq">
        <title>Evolution of multicellular longitudinally dividing oral cavity symbionts (Neisseriaceae).</title>
        <authorList>
            <person name="Nyongesa S."/>
            <person name="Weber P."/>
            <person name="Bernet E."/>
            <person name="Pullido F."/>
            <person name="Nieckarz M."/>
            <person name="Delaby M."/>
            <person name="Nieves C."/>
            <person name="Viehboeck T."/>
            <person name="Krause N."/>
            <person name="Rivera-Millot A."/>
            <person name="Nakamura A."/>
            <person name="Vischer N."/>
            <person name="VanNieuwenhze M."/>
            <person name="Brun Y."/>
            <person name="Cava F."/>
            <person name="Bulgheresi S."/>
            <person name="Veyrier F."/>
        </authorList>
    </citation>
    <scope>NUCLEOTIDE SEQUENCE</scope>
    <source>
        <strain evidence="9">1258/02</strain>
    </source>
</reference>
<dbReference type="PROSITE" id="PS51379">
    <property type="entry name" value="4FE4S_FER_2"/>
    <property type="match status" value="2"/>
</dbReference>
<dbReference type="NCBIfam" id="NF008434">
    <property type="entry name" value="PRK11274.1"/>
    <property type="match status" value="1"/>
</dbReference>
<evidence type="ECO:0000313" key="8">
    <source>
        <dbReference type="EMBL" id="TCP06830.1"/>
    </source>
</evidence>
<dbReference type="AlphaFoldDB" id="A0AAE9KHM1"/>
<dbReference type="GO" id="GO:0019154">
    <property type="term" value="F:glycolate dehydrogenase activity"/>
    <property type="evidence" value="ECO:0007669"/>
    <property type="project" value="UniProtKB-EC"/>
</dbReference>
<dbReference type="GO" id="GO:0046872">
    <property type="term" value="F:metal ion binding"/>
    <property type="evidence" value="ECO:0007669"/>
    <property type="project" value="UniProtKB-UniRule"/>
</dbReference>
<dbReference type="PROSITE" id="PS00198">
    <property type="entry name" value="4FE4S_FER_1"/>
    <property type="match status" value="2"/>
</dbReference>
<dbReference type="EMBL" id="SLXE01000010">
    <property type="protein sequence ID" value="TCP06830.1"/>
    <property type="molecule type" value="Genomic_DNA"/>
</dbReference>
<dbReference type="Pfam" id="PF02754">
    <property type="entry name" value="CCG"/>
    <property type="match status" value="2"/>
</dbReference>
<dbReference type="Gene3D" id="1.10.1060.10">
    <property type="entry name" value="Alpha-helical ferredoxin"/>
    <property type="match status" value="1"/>
</dbReference>
<evidence type="ECO:0000313" key="9">
    <source>
        <dbReference type="EMBL" id="UOO80160.1"/>
    </source>
</evidence>
<sequence>MQTHLADFIKHTPRGKIADKILQTCVHCGFCNATCPTYQLTGDELDGPRGRIYQIKQVLEGMSATVQIQTHLDRCLTCRNCETTCPSGVEYGHLLDIGRSEVEKQIGRPLPEKARREALRRLMLNRTAFESTYRVAQTLRPWLPQKLRGKVMAEKAAGIIPQNARPRKMIMLEGCVQPGMSPNINAATLRVLDKLGIQLQRPQNAGCCGAINLHMGAEAQSLNDMRRNIDAWWPLLEQGAEALLINASGCGATVKEYGYHLQHDAQYAEKAAAISAAAKDIVEILAAETENIQAKLPANLPAHTIAYHPPCTLQHGQKLKGSVESLFAELGITVLLPQDAHLCCGSAGTYSFFQPELSQQLRDNKLSRLNALKPDVVLSANIGCIGHLAGGTATPVMHWIEYLDEQMQ</sequence>
<keyword evidence="5 6" id="KW-0411">Iron-sulfur</keyword>
<keyword evidence="1 6" id="KW-0004">4Fe-4S</keyword>
<evidence type="ECO:0000259" key="7">
    <source>
        <dbReference type="PROSITE" id="PS51379"/>
    </source>
</evidence>
<dbReference type="GO" id="GO:0051539">
    <property type="term" value="F:4 iron, 4 sulfur cluster binding"/>
    <property type="evidence" value="ECO:0007669"/>
    <property type="project" value="UniProtKB-UniRule"/>
</dbReference>
<comment type="catalytic activity">
    <reaction evidence="6">
        <text>(R)-lactate + A = pyruvate + AH2</text>
        <dbReference type="Rhea" id="RHEA:15089"/>
        <dbReference type="ChEBI" id="CHEBI:13193"/>
        <dbReference type="ChEBI" id="CHEBI:15361"/>
        <dbReference type="ChEBI" id="CHEBI:16004"/>
        <dbReference type="ChEBI" id="CHEBI:17499"/>
    </reaction>
</comment>
<accession>A0AAE9KHM1</accession>
<dbReference type="PANTHER" id="PTHR32479">
    <property type="entry name" value="GLYCOLATE OXIDASE IRON-SULFUR SUBUNIT"/>
    <property type="match status" value="1"/>
</dbReference>
<evidence type="ECO:0000256" key="6">
    <source>
        <dbReference type="PIRNR" id="PIRNR000139"/>
    </source>
</evidence>
<feature type="domain" description="4Fe-4S ferredoxin-type" evidence="7">
    <location>
        <begin position="66"/>
        <end position="89"/>
    </location>
</feature>
<dbReference type="EMBL" id="CP091507">
    <property type="protein sequence ID" value="UOO80160.1"/>
    <property type="molecule type" value="Genomic_DNA"/>
</dbReference>
<protein>
    <recommendedName>
        <fullName evidence="6">Glycolate oxidase iron-sulfur subunit</fullName>
        <ecNumber evidence="6">1.1.99.14</ecNumber>
    </recommendedName>
</protein>
<keyword evidence="4 6" id="KW-0408">Iron</keyword>
<dbReference type="Proteomes" id="UP000829756">
    <property type="component" value="Chromosome"/>
</dbReference>
<evidence type="ECO:0000313" key="11">
    <source>
        <dbReference type="Proteomes" id="UP000829756"/>
    </source>
</evidence>
<keyword evidence="6" id="KW-0813">Transport</keyword>
<dbReference type="InterPro" id="IPR017896">
    <property type="entry name" value="4Fe4S_Fe-S-bd"/>
</dbReference>
<dbReference type="RefSeq" id="WP_132953633.1">
    <property type="nucleotide sequence ID" value="NZ_CP091507.1"/>
</dbReference>
<comment type="function">
    <text evidence="6">Component of a complex that catalyzes the oxidation of glycolate to glyoxylate.</text>
</comment>
<dbReference type="PIRSF" id="PIRSF000139">
    <property type="entry name" value="Glc_ox_4Fe-4S"/>
    <property type="match status" value="1"/>
</dbReference>
<feature type="domain" description="4Fe-4S ferredoxin-type" evidence="7">
    <location>
        <begin position="13"/>
        <end position="45"/>
    </location>
</feature>
<evidence type="ECO:0000256" key="1">
    <source>
        <dbReference type="ARBA" id="ARBA00022485"/>
    </source>
</evidence>
<evidence type="ECO:0000256" key="4">
    <source>
        <dbReference type="ARBA" id="ARBA00023004"/>
    </source>
</evidence>
<reference evidence="8 10" key="1">
    <citation type="submission" date="2019-03" db="EMBL/GenBank/DDBJ databases">
        <title>Genomic Encyclopedia of Type Strains, Phase IV (KMG-IV): sequencing the most valuable type-strain genomes for metagenomic binning, comparative biology and taxonomic classification.</title>
        <authorList>
            <person name="Goeker M."/>
        </authorList>
    </citation>
    <scope>NUCLEOTIDE SEQUENCE [LARGE SCALE GENOMIC DNA]</scope>
    <source>
        <strain evidence="8 10">DSM 17474</strain>
    </source>
</reference>
<evidence type="ECO:0000256" key="5">
    <source>
        <dbReference type="ARBA" id="ARBA00023014"/>
    </source>
</evidence>
<dbReference type="InterPro" id="IPR017900">
    <property type="entry name" value="4Fe4S_Fe_S_CS"/>
</dbReference>
<comment type="cofactor">
    <cofactor evidence="6">
        <name>[4Fe-4S] cluster</name>
        <dbReference type="ChEBI" id="CHEBI:49883"/>
    </cofactor>
    <text evidence="6">Binds 2 [4Fe-4S] clusters.</text>
</comment>
<dbReference type="InterPro" id="IPR009051">
    <property type="entry name" value="Helical_ferredxn"/>
</dbReference>
<evidence type="ECO:0000256" key="3">
    <source>
        <dbReference type="ARBA" id="ARBA00022737"/>
    </source>
</evidence>
<dbReference type="PANTHER" id="PTHR32479:SF17">
    <property type="entry name" value="GLYCOLATE OXIDASE IRON-SULFUR SUBUNIT"/>
    <property type="match status" value="1"/>
</dbReference>
<dbReference type="Proteomes" id="UP000294721">
    <property type="component" value="Unassembled WGS sequence"/>
</dbReference>
<reference evidence="9" key="2">
    <citation type="submission" date="2021-12" db="EMBL/GenBank/DDBJ databases">
        <authorList>
            <person name="Veyrier F.J."/>
        </authorList>
    </citation>
    <scope>NUCLEOTIDE SEQUENCE</scope>
    <source>
        <strain evidence="9">1258/02</strain>
    </source>
</reference>
<keyword evidence="6" id="KW-0249">Electron transport</keyword>
<keyword evidence="3" id="KW-0677">Repeat</keyword>
<comment type="catalytic activity">
    <reaction evidence="6">
        <text>glycolate + A = glyoxylate + AH2</text>
        <dbReference type="Rhea" id="RHEA:21264"/>
        <dbReference type="ChEBI" id="CHEBI:13193"/>
        <dbReference type="ChEBI" id="CHEBI:17499"/>
        <dbReference type="ChEBI" id="CHEBI:29805"/>
        <dbReference type="ChEBI" id="CHEBI:36655"/>
        <dbReference type="EC" id="1.1.99.14"/>
    </reaction>
</comment>
<keyword evidence="9" id="KW-0560">Oxidoreductase</keyword>
<dbReference type="InterPro" id="IPR012257">
    <property type="entry name" value="Glc_ox_4Fe-4S"/>
</dbReference>
<keyword evidence="10" id="KW-1185">Reference proteome</keyword>
<evidence type="ECO:0000256" key="2">
    <source>
        <dbReference type="ARBA" id="ARBA00022723"/>
    </source>
</evidence>
<keyword evidence="2 6" id="KW-0479">Metal-binding</keyword>
<dbReference type="SUPFAM" id="SSF54862">
    <property type="entry name" value="4Fe-4S ferredoxins"/>
    <property type="match status" value="1"/>
</dbReference>
<dbReference type="KEGG" id="usu:LVJ78_03885"/>
<dbReference type="EC" id="1.1.99.14" evidence="6"/>
<dbReference type="Pfam" id="PF13183">
    <property type="entry name" value="Fer4_8"/>
    <property type="match status" value="1"/>
</dbReference>
<proteinExistence type="predicted"/>
<gene>
    <name evidence="9" type="primary">glcF</name>
    <name evidence="8" type="ORF">EV680_11012</name>
    <name evidence="9" type="ORF">LVJ78_03885</name>
</gene>
<dbReference type="InterPro" id="IPR004017">
    <property type="entry name" value="Cys_rich_dom"/>
</dbReference>
<evidence type="ECO:0000313" key="10">
    <source>
        <dbReference type="Proteomes" id="UP000294721"/>
    </source>
</evidence>